<dbReference type="GO" id="GO:0005886">
    <property type="term" value="C:plasma membrane"/>
    <property type="evidence" value="ECO:0007669"/>
    <property type="project" value="UniProtKB-SubCell"/>
</dbReference>
<feature type="domain" description="PGF-CTERM archaeal protein-sorting signal" evidence="3">
    <location>
        <begin position="260"/>
        <end position="281"/>
    </location>
</feature>
<reference evidence="4 5" key="1">
    <citation type="journal article" date="2006" name="Science">
        <title>Genome of rice cluster I archaea -- the key methane producers in the rice rhizosphere.</title>
        <authorList>
            <person name="Erkel C."/>
            <person name="Kube M."/>
            <person name="Reinhardt R."/>
            <person name="Liesack W."/>
        </authorList>
    </citation>
    <scope>NUCLEOTIDE SEQUENCE [LARGE SCALE GENOMIC DNA]</scope>
    <source>
        <strain evidence="5">DSM 22066 / NBRC 105507 / MRE50</strain>
    </source>
</reference>
<keyword evidence="1" id="KW-0732">Signal</keyword>
<name>Q0W4X2_METAR</name>
<keyword evidence="5" id="KW-1185">Reference proteome</keyword>
<dbReference type="AlphaFoldDB" id="Q0W4X2"/>
<sequence>MKLTRLILIACVFFALIVPLQASAQTGMYFENIQGKVYNKAFPAAGAKVTLYSYDGKKPGSEYSSLTTGSDGTFNFRNVAFDPANPVSYIIKADREGNTAWALVLYYPPGVGPDQPAEVQWINIDVASDVPPMRGQTTVTVWSTVGQGLPVGENLARVLGATVSLYNVDPVTNNLTQVSFASTPITGSDGQYTFPALPYGKYYLRAEKNGKYGDQYFWVTQQENALNVITDIDVPKATPTPGIGPGGSTPTTGNGGFLGIPGFEAVIALIALAGAVLYLRRE</sequence>
<keyword evidence="2" id="KW-1133">Transmembrane helix</keyword>
<proteinExistence type="predicted"/>
<evidence type="ECO:0000256" key="2">
    <source>
        <dbReference type="SAM" id="Phobius"/>
    </source>
</evidence>
<dbReference type="Gene3D" id="2.60.40.10">
    <property type="entry name" value="Immunoglobulins"/>
    <property type="match status" value="1"/>
</dbReference>
<dbReference type="STRING" id="351160.RCIX1273"/>
<dbReference type="GeneID" id="5143135"/>
<evidence type="ECO:0000313" key="4">
    <source>
        <dbReference type="EMBL" id="CAJ36571.1"/>
    </source>
</evidence>
<dbReference type="EMBL" id="AM114193">
    <property type="protein sequence ID" value="CAJ36571.1"/>
    <property type="molecule type" value="Genomic_DNA"/>
</dbReference>
<dbReference type="eggNOG" id="arCOG11021">
    <property type="taxonomic scope" value="Archaea"/>
</dbReference>
<evidence type="ECO:0000313" key="5">
    <source>
        <dbReference type="Proteomes" id="UP000000663"/>
    </source>
</evidence>
<keyword evidence="2" id="KW-0812">Transmembrane</keyword>
<organism evidence="4 5">
    <name type="scientific">Methanocella arvoryzae (strain DSM 22066 / NBRC 105507 / MRE50)</name>
    <dbReference type="NCBI Taxonomy" id="351160"/>
    <lineage>
        <taxon>Archaea</taxon>
        <taxon>Methanobacteriati</taxon>
        <taxon>Methanobacteriota</taxon>
        <taxon>Stenosarchaea group</taxon>
        <taxon>Methanomicrobia</taxon>
        <taxon>Methanocellales</taxon>
        <taxon>Methanocellaceae</taxon>
        <taxon>Methanocella</taxon>
    </lineage>
</organism>
<dbReference type="Proteomes" id="UP000000663">
    <property type="component" value="Chromosome"/>
</dbReference>
<dbReference type="NCBIfam" id="TIGR04126">
    <property type="entry name" value="PGF_CTERM"/>
    <property type="match status" value="1"/>
</dbReference>
<accession>Q0W4X2</accession>
<protein>
    <recommendedName>
        <fullName evidence="3">PGF-CTERM archaeal protein-sorting signal domain-containing protein</fullName>
    </recommendedName>
</protein>
<evidence type="ECO:0000256" key="1">
    <source>
        <dbReference type="ARBA" id="ARBA00022729"/>
    </source>
</evidence>
<dbReference type="SUPFAM" id="SSF49478">
    <property type="entry name" value="Cna protein B-type domain"/>
    <property type="match status" value="1"/>
</dbReference>
<dbReference type="Pfam" id="PF18204">
    <property type="entry name" value="PGF-CTERM"/>
    <property type="match status" value="1"/>
</dbReference>
<dbReference type="GO" id="GO:0030115">
    <property type="term" value="C:S-layer"/>
    <property type="evidence" value="ECO:0007669"/>
    <property type="project" value="UniProtKB-SubCell"/>
</dbReference>
<dbReference type="RefSeq" id="WP_012035974.1">
    <property type="nucleotide sequence ID" value="NC_009464.1"/>
</dbReference>
<dbReference type="InterPro" id="IPR026371">
    <property type="entry name" value="PGF_CTERM"/>
</dbReference>
<dbReference type="InterPro" id="IPR013783">
    <property type="entry name" value="Ig-like_fold"/>
</dbReference>
<keyword evidence="2" id="KW-0472">Membrane</keyword>
<dbReference type="eggNOG" id="arCOG03906">
    <property type="taxonomic scope" value="Archaea"/>
</dbReference>
<evidence type="ECO:0000259" key="3">
    <source>
        <dbReference type="Pfam" id="PF18204"/>
    </source>
</evidence>
<feature type="transmembrane region" description="Helical" evidence="2">
    <location>
        <begin position="257"/>
        <end position="279"/>
    </location>
</feature>
<gene>
    <name evidence="4" type="ORF">RCIX1273</name>
</gene>
<dbReference type="KEGG" id="rci:RCIX1273"/>